<reference evidence="1" key="1">
    <citation type="submission" date="2021-03" db="EMBL/GenBank/DDBJ databases">
        <title>Draft genome sequence of rust myrtle Austropuccinia psidii MF-1, a brazilian biotype.</title>
        <authorList>
            <person name="Quecine M.C."/>
            <person name="Pachon D.M.R."/>
            <person name="Bonatelli M.L."/>
            <person name="Correr F.H."/>
            <person name="Franceschini L.M."/>
            <person name="Leite T.F."/>
            <person name="Margarido G.R.A."/>
            <person name="Almeida C.A."/>
            <person name="Ferrarezi J.A."/>
            <person name="Labate C.A."/>
        </authorList>
    </citation>
    <scope>NUCLEOTIDE SEQUENCE</scope>
    <source>
        <strain evidence="1">MF-1</strain>
    </source>
</reference>
<proteinExistence type="predicted"/>
<name>A0A9Q3HJP4_9BASI</name>
<dbReference type="AlphaFoldDB" id="A0A9Q3HJP4"/>
<protein>
    <submittedName>
        <fullName evidence="1">Uncharacterized protein</fullName>
    </submittedName>
</protein>
<dbReference type="EMBL" id="AVOT02019265">
    <property type="protein sequence ID" value="MBW0506742.1"/>
    <property type="molecule type" value="Genomic_DNA"/>
</dbReference>
<organism evidence="1 2">
    <name type="scientific">Austropuccinia psidii MF-1</name>
    <dbReference type="NCBI Taxonomy" id="1389203"/>
    <lineage>
        <taxon>Eukaryota</taxon>
        <taxon>Fungi</taxon>
        <taxon>Dikarya</taxon>
        <taxon>Basidiomycota</taxon>
        <taxon>Pucciniomycotina</taxon>
        <taxon>Pucciniomycetes</taxon>
        <taxon>Pucciniales</taxon>
        <taxon>Sphaerophragmiaceae</taxon>
        <taxon>Austropuccinia</taxon>
    </lineage>
</organism>
<gene>
    <name evidence="1" type="ORF">O181_046457</name>
</gene>
<comment type="caution">
    <text evidence="1">The sequence shown here is derived from an EMBL/GenBank/DDBJ whole genome shotgun (WGS) entry which is preliminary data.</text>
</comment>
<sequence>MSPYASPGSLVLSRIPTHHTQILMPVHDPDASHTKPCTVNPYARAAFPQCQQFLTPVQAPNASHENHYAWAGSQQFKQLLMPGQASNNSHTNPNTCTGSQSFTHTSLHLYMFPTIQTIPYAWAASRKF</sequence>
<dbReference type="Proteomes" id="UP000765509">
    <property type="component" value="Unassembled WGS sequence"/>
</dbReference>
<keyword evidence="2" id="KW-1185">Reference proteome</keyword>
<evidence type="ECO:0000313" key="1">
    <source>
        <dbReference type="EMBL" id="MBW0506742.1"/>
    </source>
</evidence>
<evidence type="ECO:0000313" key="2">
    <source>
        <dbReference type="Proteomes" id="UP000765509"/>
    </source>
</evidence>
<accession>A0A9Q3HJP4</accession>